<reference evidence="1" key="1">
    <citation type="submission" date="2021-01" db="EMBL/GenBank/DDBJ databases">
        <authorList>
            <person name="Kaushik A."/>
        </authorList>
    </citation>
    <scope>NUCLEOTIDE SEQUENCE</scope>
    <source>
        <strain evidence="1">AG1-1C</strain>
    </source>
</reference>
<dbReference type="Proteomes" id="UP000663846">
    <property type="component" value="Unassembled WGS sequence"/>
</dbReference>
<accession>A0A8H2WC02</accession>
<name>A0A8H2WC02_9AGAM</name>
<organism evidence="1 2">
    <name type="scientific">Rhizoctonia solani</name>
    <dbReference type="NCBI Taxonomy" id="456999"/>
    <lineage>
        <taxon>Eukaryota</taxon>
        <taxon>Fungi</taxon>
        <taxon>Dikarya</taxon>
        <taxon>Basidiomycota</taxon>
        <taxon>Agaricomycotina</taxon>
        <taxon>Agaricomycetes</taxon>
        <taxon>Cantharellales</taxon>
        <taxon>Ceratobasidiaceae</taxon>
        <taxon>Rhizoctonia</taxon>
    </lineage>
</organism>
<sequence>MSTPWARATNFFTNLPPSLEAGCYYAPYEEIGGKTAADVLKQVDKILQSTNTVLENHKEYLPPSQFLELKKAYCRYHWQMTNESQEDRTYYDKRIRESRILSQLYADRATHQDRAKLLLREVETYQTRVLSASRNAQPPETLLKFEDELIDPATTGSKASSLESYTSWLSSFGRPSRSSSIDIEVRQAQSDPAPAYDAEGEGFIVSVTHFPSLSNESIDTKGIEGQKNVYRRMIAFENNDRRVEIIDQKLYTLAENETYIDENALQAMSHLAQRLLNQSDPGISQASGIIGNTSQTPSLETKIQKFRKMSVANERNSPPIARHG</sequence>
<dbReference type="AlphaFoldDB" id="A0A8H2WC02"/>
<gene>
    <name evidence="1" type="ORF">RDB_LOCUS19350</name>
</gene>
<evidence type="ECO:0000313" key="1">
    <source>
        <dbReference type="EMBL" id="CAE6361390.1"/>
    </source>
</evidence>
<evidence type="ECO:0000313" key="2">
    <source>
        <dbReference type="Proteomes" id="UP000663846"/>
    </source>
</evidence>
<comment type="caution">
    <text evidence="1">The sequence shown here is derived from an EMBL/GenBank/DDBJ whole genome shotgun (WGS) entry which is preliminary data.</text>
</comment>
<proteinExistence type="predicted"/>
<protein>
    <submittedName>
        <fullName evidence="1">Uncharacterized protein</fullName>
    </submittedName>
</protein>
<dbReference type="EMBL" id="CAJMWS010000098">
    <property type="protein sequence ID" value="CAE6361390.1"/>
    <property type="molecule type" value="Genomic_DNA"/>
</dbReference>